<dbReference type="Gene3D" id="3.90.580.10">
    <property type="entry name" value="Zinc finger, CHC2-type domain"/>
    <property type="match status" value="1"/>
</dbReference>
<dbReference type="SUPFAM" id="SSF56731">
    <property type="entry name" value="DNA primase core"/>
    <property type="match status" value="1"/>
</dbReference>
<dbReference type="GO" id="GO:0006260">
    <property type="term" value="P:DNA replication"/>
    <property type="evidence" value="ECO:0007669"/>
    <property type="project" value="InterPro"/>
</dbReference>
<accession>A0A8S5S9A3</accession>
<dbReference type="GO" id="GO:0003677">
    <property type="term" value="F:DNA binding"/>
    <property type="evidence" value="ECO:0007669"/>
    <property type="project" value="InterPro"/>
</dbReference>
<dbReference type="GO" id="GO:0008270">
    <property type="term" value="F:zinc ion binding"/>
    <property type="evidence" value="ECO:0007669"/>
    <property type="project" value="InterPro"/>
</dbReference>
<name>A0A8S5S9A3_9VIRU</name>
<protein>
    <submittedName>
        <fullName evidence="1">DNA primase</fullName>
    </submittedName>
</protein>
<dbReference type="InterPro" id="IPR036977">
    <property type="entry name" value="DNA_primase_Znf_CHC2"/>
</dbReference>
<proteinExistence type="predicted"/>
<organism evidence="1">
    <name type="scientific">Phage sp. ctGns7</name>
    <dbReference type="NCBI Taxonomy" id="2828003"/>
    <lineage>
        <taxon>Viruses</taxon>
    </lineage>
</organism>
<reference evidence="1" key="1">
    <citation type="journal article" date="2021" name="Proc. Natl. Acad. Sci. U.S.A.">
        <title>A Catalog of Tens of Thousands of Viruses from Human Metagenomes Reveals Hidden Associations with Chronic Diseases.</title>
        <authorList>
            <person name="Tisza M.J."/>
            <person name="Buck C.B."/>
        </authorList>
    </citation>
    <scope>NUCLEOTIDE SEQUENCE</scope>
    <source>
        <strain evidence="1">CtGns7</strain>
    </source>
</reference>
<evidence type="ECO:0000313" key="1">
    <source>
        <dbReference type="EMBL" id="DAF47395.1"/>
    </source>
</evidence>
<sequence>MKFDIEKINEQLNTEDVKKVLYSLNSDVFKEDEEQIIFYSACHNKEPCDPSHKAKLYYYKSSKIFTCYVCSESFDIYDLVKKNKALFNEQWSFPKCVKYVCEIANIPFDYSGEIKENPNKYNWQSSLAKFMGKNKNFNANYYNRNVLLFFEPIYHQSWLDDNISIKTMEKYNIGYYPLQDCITIPCFDDKANLIGIRGRFLNPESQVKYLPIRLLNGVEYKFQTNNYLYGIWCTKQAIKYHKKCVLFEAEKSTLQCDTYFGEDNFSVSLYGSAMSKQKRDIILEQGVNEVIIAIDFDYDTILDENGNKTEDFTQFENKVYKISKFFKGFCKVSALVSYGGHNYKDSPSDLGKEKYLELYKNREVI</sequence>
<dbReference type="EMBL" id="BK032555">
    <property type="protein sequence ID" value="DAF47395.1"/>
    <property type="molecule type" value="Genomic_DNA"/>
</dbReference>